<comment type="caution">
    <text evidence="2">The sequence shown here is derived from an EMBL/GenBank/DDBJ whole genome shotgun (WGS) entry which is preliminary data.</text>
</comment>
<dbReference type="InterPro" id="IPR032710">
    <property type="entry name" value="NTF2-like_dom_sf"/>
</dbReference>
<evidence type="ECO:0000313" key="2">
    <source>
        <dbReference type="EMBL" id="KAF1016331.1"/>
    </source>
</evidence>
<dbReference type="Gene3D" id="3.10.450.50">
    <property type="match status" value="1"/>
</dbReference>
<dbReference type="InterPro" id="IPR037401">
    <property type="entry name" value="SnoaL-like"/>
</dbReference>
<proteinExistence type="predicted"/>
<protein>
    <recommendedName>
        <fullName evidence="1">SnoaL-like domain-containing protein</fullName>
    </recommendedName>
</protein>
<organism evidence="2 3">
    <name type="scientific">Stenotrophomonas maltophilia</name>
    <name type="common">Pseudomonas maltophilia</name>
    <name type="synonym">Xanthomonas maltophilia</name>
    <dbReference type="NCBI Taxonomy" id="40324"/>
    <lineage>
        <taxon>Bacteria</taxon>
        <taxon>Pseudomonadati</taxon>
        <taxon>Pseudomonadota</taxon>
        <taxon>Gammaproteobacteria</taxon>
        <taxon>Lysobacterales</taxon>
        <taxon>Lysobacteraceae</taxon>
        <taxon>Stenotrophomonas</taxon>
        <taxon>Stenotrophomonas maltophilia group</taxon>
    </lineage>
</organism>
<dbReference type="AlphaFoldDB" id="A0A7V8JMT1"/>
<dbReference type="Proteomes" id="UP000487117">
    <property type="component" value="Unassembled WGS sequence"/>
</dbReference>
<evidence type="ECO:0000259" key="1">
    <source>
        <dbReference type="Pfam" id="PF12680"/>
    </source>
</evidence>
<sequence>MSLHLPLPLSRYFALSNGEPSVAADDCFAPDAVVHDEQRDHHGIAAIAAWVAQARAAYQHHAEPQQLEWRDGRHIVTAQVTGRFPGSPVQLSHAFVLAGDRIAALEIH</sequence>
<accession>A0A7V8JMT1</accession>
<reference evidence="3" key="1">
    <citation type="journal article" date="2020" name="MBio">
        <title>Horizontal gene transfer to a defensive symbiont with a reduced genome amongst a multipartite beetle microbiome.</title>
        <authorList>
            <person name="Waterworth S.C."/>
            <person name="Florez L.V."/>
            <person name="Rees E.R."/>
            <person name="Hertweck C."/>
            <person name="Kaltenpoth M."/>
            <person name="Kwan J.C."/>
        </authorList>
    </citation>
    <scope>NUCLEOTIDE SEQUENCE [LARGE SCALE GENOMIC DNA]</scope>
</reference>
<dbReference type="SUPFAM" id="SSF54427">
    <property type="entry name" value="NTF2-like"/>
    <property type="match status" value="1"/>
</dbReference>
<name>A0A7V8JMT1_STEMA</name>
<feature type="domain" description="SnoaL-like" evidence="1">
    <location>
        <begin position="11"/>
        <end position="97"/>
    </location>
</feature>
<dbReference type="EMBL" id="WNDS01000002">
    <property type="protein sequence ID" value="KAF1016331.1"/>
    <property type="molecule type" value="Genomic_DNA"/>
</dbReference>
<evidence type="ECO:0000313" key="3">
    <source>
        <dbReference type="Proteomes" id="UP000487117"/>
    </source>
</evidence>
<gene>
    <name evidence="2" type="ORF">GAK31_01822</name>
</gene>
<dbReference type="Pfam" id="PF12680">
    <property type="entry name" value="SnoaL_2"/>
    <property type="match status" value="1"/>
</dbReference>